<dbReference type="SUPFAM" id="SSF48371">
    <property type="entry name" value="ARM repeat"/>
    <property type="match status" value="1"/>
</dbReference>
<accession>A0A6A4WI53</accession>
<keyword evidence="2" id="KW-1185">Reference proteome</keyword>
<gene>
    <name evidence="1" type="primary">IPO13</name>
    <name evidence="1" type="ORF">FJT64_021484</name>
</gene>
<dbReference type="AlphaFoldDB" id="A0A6A4WI53"/>
<organism evidence="1 2">
    <name type="scientific">Amphibalanus amphitrite</name>
    <name type="common">Striped barnacle</name>
    <name type="synonym">Balanus amphitrite</name>
    <dbReference type="NCBI Taxonomy" id="1232801"/>
    <lineage>
        <taxon>Eukaryota</taxon>
        <taxon>Metazoa</taxon>
        <taxon>Ecdysozoa</taxon>
        <taxon>Arthropoda</taxon>
        <taxon>Crustacea</taxon>
        <taxon>Multicrustacea</taxon>
        <taxon>Cirripedia</taxon>
        <taxon>Thoracica</taxon>
        <taxon>Thoracicalcarea</taxon>
        <taxon>Balanomorpha</taxon>
        <taxon>Balanoidea</taxon>
        <taxon>Balanidae</taxon>
        <taxon>Amphibalaninae</taxon>
        <taxon>Amphibalanus</taxon>
    </lineage>
</organism>
<evidence type="ECO:0000313" key="1">
    <source>
        <dbReference type="EMBL" id="KAF0307136.1"/>
    </source>
</evidence>
<dbReference type="Proteomes" id="UP000440578">
    <property type="component" value="Unassembled WGS sequence"/>
</dbReference>
<dbReference type="EMBL" id="VIIS01000601">
    <property type="protein sequence ID" value="KAF0307136.1"/>
    <property type="molecule type" value="Genomic_DNA"/>
</dbReference>
<dbReference type="Gene3D" id="1.25.10.10">
    <property type="entry name" value="Leucine-rich Repeat Variant"/>
    <property type="match status" value="1"/>
</dbReference>
<dbReference type="InterPro" id="IPR016024">
    <property type="entry name" value="ARM-type_fold"/>
</dbReference>
<dbReference type="InterPro" id="IPR011989">
    <property type="entry name" value="ARM-like"/>
</dbReference>
<evidence type="ECO:0000313" key="2">
    <source>
        <dbReference type="Proteomes" id="UP000440578"/>
    </source>
</evidence>
<reference evidence="1 2" key="1">
    <citation type="submission" date="2019-07" db="EMBL/GenBank/DDBJ databases">
        <title>Draft genome assembly of a fouling barnacle, Amphibalanus amphitrite (Darwin, 1854): The first reference genome for Thecostraca.</title>
        <authorList>
            <person name="Kim W."/>
        </authorList>
    </citation>
    <scope>NUCLEOTIDE SEQUENCE [LARGE SCALE GENOMIC DNA]</scope>
    <source>
        <strain evidence="1">SNU_AA5</strain>
        <tissue evidence="1">Soma without cirri and trophi</tissue>
    </source>
</reference>
<protein>
    <submittedName>
        <fullName evidence="1">Importin-13</fullName>
    </submittedName>
</protein>
<comment type="caution">
    <text evidence="1">The sequence shown here is derived from an EMBL/GenBank/DDBJ whole genome shotgun (WGS) entry which is preliminary data.</text>
</comment>
<name>A0A6A4WI53_AMPAM</name>
<sequence>MARCGERRHTMASSLGQLPVTADNVQEAIRLMYGQSNPDPAATQAASRWLSAAKASPQAWDFLWVLLMPDKCPKCPLM</sequence>
<dbReference type="OrthoDB" id="2016913at2759"/>
<proteinExistence type="predicted"/>